<protein>
    <submittedName>
        <fullName evidence="1">Uncharacterized protein</fullName>
    </submittedName>
</protein>
<dbReference type="EMBL" id="AVOT02006849">
    <property type="protein sequence ID" value="MBW0482586.1"/>
    <property type="molecule type" value="Genomic_DNA"/>
</dbReference>
<gene>
    <name evidence="1" type="ORF">O181_022301</name>
</gene>
<accession>A0A9Q3CH62</accession>
<organism evidence="1 2">
    <name type="scientific">Austropuccinia psidii MF-1</name>
    <dbReference type="NCBI Taxonomy" id="1389203"/>
    <lineage>
        <taxon>Eukaryota</taxon>
        <taxon>Fungi</taxon>
        <taxon>Dikarya</taxon>
        <taxon>Basidiomycota</taxon>
        <taxon>Pucciniomycotina</taxon>
        <taxon>Pucciniomycetes</taxon>
        <taxon>Pucciniales</taxon>
        <taxon>Sphaerophragmiaceae</taxon>
        <taxon>Austropuccinia</taxon>
    </lineage>
</organism>
<evidence type="ECO:0000313" key="1">
    <source>
        <dbReference type="EMBL" id="MBW0482586.1"/>
    </source>
</evidence>
<proteinExistence type="predicted"/>
<keyword evidence="2" id="KW-1185">Reference proteome</keyword>
<sequence length="208" mass="24316">MLHWNSKYQDPPFMSIPGELAFSIYVYWSNAHGKSTWLVSIGPIMLICLSLPKRKIKSRECLCCRNDPWPKGANFPSFQLPINATNQGSQRAMVRLPFSTHLNRSFRIPYMCFHPYGHCSQYMSVDENNLPNTRRKMGQSEEIENEITKNTFHLISAINISTRWTVSMDDDNVFAEHWKKFHLSSQHLFSKQKSKPNHHFSDHIPELF</sequence>
<dbReference type="AlphaFoldDB" id="A0A9Q3CH62"/>
<reference evidence="1" key="1">
    <citation type="submission" date="2021-03" db="EMBL/GenBank/DDBJ databases">
        <title>Draft genome sequence of rust myrtle Austropuccinia psidii MF-1, a brazilian biotype.</title>
        <authorList>
            <person name="Quecine M.C."/>
            <person name="Pachon D.M.R."/>
            <person name="Bonatelli M.L."/>
            <person name="Correr F.H."/>
            <person name="Franceschini L.M."/>
            <person name="Leite T.F."/>
            <person name="Margarido G.R.A."/>
            <person name="Almeida C.A."/>
            <person name="Ferrarezi J.A."/>
            <person name="Labate C.A."/>
        </authorList>
    </citation>
    <scope>NUCLEOTIDE SEQUENCE</scope>
    <source>
        <strain evidence="1">MF-1</strain>
    </source>
</reference>
<evidence type="ECO:0000313" key="2">
    <source>
        <dbReference type="Proteomes" id="UP000765509"/>
    </source>
</evidence>
<dbReference type="Proteomes" id="UP000765509">
    <property type="component" value="Unassembled WGS sequence"/>
</dbReference>
<name>A0A9Q3CH62_9BASI</name>
<comment type="caution">
    <text evidence="1">The sequence shown here is derived from an EMBL/GenBank/DDBJ whole genome shotgun (WGS) entry which is preliminary data.</text>
</comment>
<dbReference type="OrthoDB" id="3039677at2759"/>